<dbReference type="Proteomes" id="UP000488956">
    <property type="component" value="Unassembled WGS sequence"/>
</dbReference>
<comment type="caution">
    <text evidence="2">The sequence shown here is derived from an EMBL/GenBank/DDBJ whole genome shotgun (WGS) entry which is preliminary data.</text>
</comment>
<dbReference type="EMBL" id="QXGC01000597">
    <property type="protein sequence ID" value="KAE9228336.1"/>
    <property type="molecule type" value="Genomic_DNA"/>
</dbReference>
<proteinExistence type="predicted"/>
<accession>A0A6G0K3X3</accession>
<sequence>MAGIYCACFAAAASARHSSSVLSQHSRSPSTCKTRNYCSPRGGGPSRNPMDHESWRTGGSKPSPTRTNLHNARTRPHVLREHTVSIACQL</sequence>
<feature type="region of interest" description="Disordered" evidence="1">
    <location>
        <begin position="16"/>
        <end position="77"/>
    </location>
</feature>
<feature type="compositionally biased region" description="Low complexity" evidence="1">
    <location>
        <begin position="16"/>
        <end position="30"/>
    </location>
</feature>
<reference evidence="4 5" key="1">
    <citation type="submission" date="2018-09" db="EMBL/GenBank/DDBJ databases">
        <title>Genomic investigation of the strawberry pathogen Phytophthora fragariae indicates pathogenicity is determined by transcriptional variation in three key races.</title>
        <authorList>
            <person name="Adams T.M."/>
            <person name="Armitage A.D."/>
            <person name="Sobczyk M.K."/>
            <person name="Bates H.J."/>
            <person name="Dunwell J.M."/>
            <person name="Nellist C.F."/>
            <person name="Harrison R.J."/>
        </authorList>
    </citation>
    <scope>NUCLEOTIDE SEQUENCE [LARGE SCALE GENOMIC DNA]</scope>
    <source>
        <strain evidence="3 4">BC-23</strain>
        <strain evidence="2 5">ONT-3</strain>
    </source>
</reference>
<dbReference type="EMBL" id="QXFX01002531">
    <property type="protein sequence ID" value="KAE9076112.1"/>
    <property type="molecule type" value="Genomic_DNA"/>
</dbReference>
<name>A0A6G0K3X3_9STRA</name>
<gene>
    <name evidence="3" type="ORF">PF004_g11099</name>
    <name evidence="2" type="ORF">PF010_g24032</name>
</gene>
<organism evidence="2 5">
    <name type="scientific">Phytophthora fragariae</name>
    <dbReference type="NCBI Taxonomy" id="53985"/>
    <lineage>
        <taxon>Eukaryota</taxon>
        <taxon>Sar</taxon>
        <taxon>Stramenopiles</taxon>
        <taxon>Oomycota</taxon>
        <taxon>Peronosporomycetes</taxon>
        <taxon>Peronosporales</taxon>
        <taxon>Peronosporaceae</taxon>
        <taxon>Phytophthora</taxon>
    </lineage>
</organism>
<evidence type="ECO:0000313" key="5">
    <source>
        <dbReference type="Proteomes" id="UP000488956"/>
    </source>
</evidence>
<evidence type="ECO:0000313" key="2">
    <source>
        <dbReference type="EMBL" id="KAE9076112.1"/>
    </source>
</evidence>
<evidence type="ECO:0000256" key="1">
    <source>
        <dbReference type="SAM" id="MobiDB-lite"/>
    </source>
</evidence>
<evidence type="ECO:0000313" key="4">
    <source>
        <dbReference type="Proteomes" id="UP000476176"/>
    </source>
</evidence>
<protein>
    <submittedName>
        <fullName evidence="2">Uncharacterized protein</fullName>
    </submittedName>
</protein>
<feature type="compositionally biased region" description="Polar residues" evidence="1">
    <location>
        <begin position="60"/>
        <end position="71"/>
    </location>
</feature>
<dbReference type="Proteomes" id="UP000476176">
    <property type="component" value="Unassembled WGS sequence"/>
</dbReference>
<dbReference type="AlphaFoldDB" id="A0A6G0K3X3"/>
<evidence type="ECO:0000313" key="3">
    <source>
        <dbReference type="EMBL" id="KAE9228336.1"/>
    </source>
</evidence>